<organism evidence="4 5">
    <name type="scientific">Mycolicibacterium agri</name>
    <name type="common">Mycobacterium agri</name>
    <dbReference type="NCBI Taxonomy" id="36811"/>
    <lineage>
        <taxon>Bacteria</taxon>
        <taxon>Bacillati</taxon>
        <taxon>Actinomycetota</taxon>
        <taxon>Actinomycetes</taxon>
        <taxon>Mycobacteriales</taxon>
        <taxon>Mycobacteriaceae</taxon>
        <taxon>Mycolicibacterium</taxon>
    </lineage>
</organism>
<dbReference type="OrthoDB" id="3174546at2"/>
<reference evidence="4 5" key="1">
    <citation type="submission" date="2017-10" db="EMBL/GenBank/DDBJ databases">
        <title>The new phylogeny of genus Mycobacterium.</title>
        <authorList>
            <person name="Tortoli E."/>
            <person name="Trovato A."/>
            <person name="Cirillo D.M."/>
        </authorList>
    </citation>
    <scope>NUCLEOTIDE SEQUENCE [LARGE SCALE GENOMIC DNA]</scope>
    <source>
        <strain evidence="4 5">CCUG37673</strain>
    </source>
</reference>
<sequence>MSESVVHRGILVGVDGSAASQAAIKWATHTAALHNQPLTLVHVVVPIVPAAGSMEFAAAGDFFRWQQDEAVRVLDEARGIVAEASSEAGPPMVHSSVVHGGAVASLVDLSKDADLIVVGSRGLGAFSRLLMGSVSTGLVHHAHCAVAVIHDDASEVAPDAPVLVGIDGSPVSLSATEIAFDEASRRGVDLVALHAWRDITSMYELPGLDIERLEEEAHRALAESLAGFKERYPDVKVHRLVVSDAPARQLIENAKDAQLVVVGSHGRGGFAGMLLGSVSTAVVHAVKTPTIVARPR</sequence>
<reference evidence="3" key="3">
    <citation type="submission" date="2020-02" db="EMBL/GenBank/DDBJ databases">
        <authorList>
            <person name="Matsumoto Y."/>
            <person name="Motooka D."/>
            <person name="Nakamura S."/>
        </authorList>
    </citation>
    <scope>NUCLEOTIDE SEQUENCE</scope>
    <source>
        <strain evidence="3">JCM 6377</strain>
    </source>
</reference>
<dbReference type="Gene3D" id="3.40.50.620">
    <property type="entry name" value="HUPs"/>
    <property type="match status" value="2"/>
</dbReference>
<name>A0A2A7NAB5_MYCAG</name>
<evidence type="ECO:0000256" key="1">
    <source>
        <dbReference type="ARBA" id="ARBA00008791"/>
    </source>
</evidence>
<feature type="domain" description="UspA" evidence="2">
    <location>
        <begin position="10"/>
        <end position="150"/>
    </location>
</feature>
<dbReference type="CDD" id="cd23944">
    <property type="entry name" value="USP_Rv2623_repeat1"/>
    <property type="match status" value="1"/>
</dbReference>
<keyword evidence="5" id="KW-1185">Reference proteome</keyword>
<evidence type="ECO:0000313" key="6">
    <source>
        <dbReference type="Proteomes" id="UP000465302"/>
    </source>
</evidence>
<dbReference type="InterPro" id="IPR014729">
    <property type="entry name" value="Rossmann-like_a/b/a_fold"/>
</dbReference>
<dbReference type="Proteomes" id="UP000220914">
    <property type="component" value="Unassembled WGS sequence"/>
</dbReference>
<dbReference type="InterPro" id="IPR006016">
    <property type="entry name" value="UspA"/>
</dbReference>
<dbReference type="InterPro" id="IPR051688">
    <property type="entry name" value="USP_A"/>
</dbReference>
<dbReference type="InterPro" id="IPR006015">
    <property type="entry name" value="Universal_stress_UspA"/>
</dbReference>
<dbReference type="RefSeq" id="WP_097939427.1">
    <property type="nucleotide sequence ID" value="NZ_BLKS01000001.1"/>
</dbReference>
<evidence type="ECO:0000313" key="5">
    <source>
        <dbReference type="Proteomes" id="UP000220914"/>
    </source>
</evidence>
<dbReference type="PRINTS" id="PR01438">
    <property type="entry name" value="UNVRSLSTRESS"/>
</dbReference>
<accession>A0A2A7NAB5</accession>
<evidence type="ECO:0000313" key="3">
    <source>
        <dbReference type="EMBL" id="GFG51898.1"/>
    </source>
</evidence>
<reference evidence="3 6" key="2">
    <citation type="journal article" date="2019" name="Emerg. Microbes Infect.">
        <title>Comprehensive subspecies identification of 175 nontuberculous mycobacteria species based on 7547 genomic profiles.</title>
        <authorList>
            <person name="Matsumoto Y."/>
            <person name="Kinjo T."/>
            <person name="Motooka D."/>
            <person name="Nabeya D."/>
            <person name="Jung N."/>
            <person name="Uechi K."/>
            <person name="Horii T."/>
            <person name="Iida T."/>
            <person name="Fujita J."/>
            <person name="Nakamura S."/>
        </authorList>
    </citation>
    <scope>NUCLEOTIDE SEQUENCE [LARGE SCALE GENOMIC DNA]</scope>
    <source>
        <strain evidence="3 6">JCM 6377</strain>
    </source>
</reference>
<dbReference type="EMBL" id="PDCP01000010">
    <property type="protein sequence ID" value="PEG40401.1"/>
    <property type="molecule type" value="Genomic_DNA"/>
</dbReference>
<dbReference type="Pfam" id="PF00582">
    <property type="entry name" value="Usp"/>
    <property type="match status" value="2"/>
</dbReference>
<dbReference type="AlphaFoldDB" id="A0A2A7NAB5"/>
<comment type="similarity">
    <text evidence="1">Belongs to the universal stress protein A family.</text>
</comment>
<feature type="domain" description="UspA" evidence="2">
    <location>
        <begin position="162"/>
        <end position="294"/>
    </location>
</feature>
<protein>
    <submittedName>
        <fullName evidence="4">Universal stress protein</fullName>
    </submittedName>
</protein>
<evidence type="ECO:0000313" key="4">
    <source>
        <dbReference type="EMBL" id="PEG40401.1"/>
    </source>
</evidence>
<dbReference type="Proteomes" id="UP000465302">
    <property type="component" value="Unassembled WGS sequence"/>
</dbReference>
<proteinExistence type="inferred from homology"/>
<dbReference type="PANTHER" id="PTHR43010">
    <property type="entry name" value="UNIVERSAL STRESS PROTEIN SLR1230"/>
    <property type="match status" value="1"/>
</dbReference>
<dbReference type="SUPFAM" id="SSF52402">
    <property type="entry name" value="Adenine nucleotide alpha hydrolases-like"/>
    <property type="match status" value="2"/>
</dbReference>
<evidence type="ECO:0000259" key="2">
    <source>
        <dbReference type="Pfam" id="PF00582"/>
    </source>
</evidence>
<dbReference type="EMBL" id="BLKS01000001">
    <property type="protein sequence ID" value="GFG51898.1"/>
    <property type="molecule type" value="Genomic_DNA"/>
</dbReference>
<comment type="caution">
    <text evidence="4">The sequence shown here is derived from an EMBL/GenBank/DDBJ whole genome shotgun (WGS) entry which is preliminary data.</text>
</comment>
<gene>
    <name evidence="4" type="ORF">CQY20_07375</name>
    <name evidence="3" type="ORF">MAGR_33390</name>
</gene>
<dbReference type="PANTHER" id="PTHR43010:SF1">
    <property type="entry name" value="USPA DOMAIN-CONTAINING PROTEIN"/>
    <property type="match status" value="1"/>
</dbReference>